<evidence type="ECO:0000256" key="1">
    <source>
        <dbReference type="SAM" id="Phobius"/>
    </source>
</evidence>
<accession>A0A5B8MXG0</accession>
<proteinExistence type="predicted"/>
<dbReference type="EMBL" id="CP031046">
    <property type="protein sequence ID" value="QDZ24385.1"/>
    <property type="molecule type" value="Genomic_DNA"/>
</dbReference>
<dbReference type="PANTHER" id="PTHR36927:SF4">
    <property type="entry name" value="BLR5718 PROTEIN"/>
    <property type="match status" value="1"/>
</dbReference>
<feature type="transmembrane region" description="Helical" evidence="1">
    <location>
        <begin position="265"/>
        <end position="282"/>
    </location>
</feature>
<dbReference type="InterPro" id="IPR050623">
    <property type="entry name" value="Glucan_succinyl_AcylTrfase"/>
</dbReference>
<evidence type="ECO:0000259" key="2">
    <source>
        <dbReference type="Pfam" id="PF01757"/>
    </source>
</evidence>
<keyword evidence="1" id="KW-0812">Transmembrane</keyword>
<keyword evidence="1" id="KW-1133">Transmembrane helix</keyword>
<feature type="transmembrane region" description="Helical" evidence="1">
    <location>
        <begin position="329"/>
        <end position="349"/>
    </location>
</feature>
<gene>
    <name evidence="3" type="ORF">A3770_13p69030</name>
</gene>
<dbReference type="OrthoDB" id="4141464at2759"/>
<feature type="transmembrane region" description="Helical" evidence="1">
    <location>
        <begin position="29"/>
        <end position="52"/>
    </location>
</feature>
<dbReference type="PANTHER" id="PTHR36927">
    <property type="entry name" value="BLR4337 PROTEIN"/>
    <property type="match status" value="1"/>
</dbReference>
<keyword evidence="1" id="KW-0472">Membrane</keyword>
<feature type="transmembrane region" description="Helical" evidence="1">
    <location>
        <begin position="391"/>
        <end position="407"/>
    </location>
</feature>
<feature type="transmembrane region" description="Helical" evidence="1">
    <location>
        <begin position="72"/>
        <end position="95"/>
    </location>
</feature>
<dbReference type="AlphaFoldDB" id="A0A5B8MXG0"/>
<feature type="transmembrane region" description="Helical" evidence="1">
    <location>
        <begin position="302"/>
        <end position="317"/>
    </location>
</feature>
<dbReference type="Pfam" id="PF01757">
    <property type="entry name" value="Acyl_transf_3"/>
    <property type="match status" value="1"/>
</dbReference>
<reference evidence="3 4" key="1">
    <citation type="submission" date="2018-07" db="EMBL/GenBank/DDBJ databases">
        <title>The complete nuclear genome of the prasinophyte Chloropicon primus (CCMP1205).</title>
        <authorList>
            <person name="Pombert J.-F."/>
            <person name="Otis C."/>
            <person name="Turmel M."/>
            <person name="Lemieux C."/>
        </authorList>
    </citation>
    <scope>NUCLEOTIDE SEQUENCE [LARGE SCALE GENOMIC DNA]</scope>
    <source>
        <strain evidence="3 4">CCMP1205</strain>
    </source>
</reference>
<name>A0A5B8MXG0_9CHLO</name>
<feature type="domain" description="Acyltransferase 3" evidence="2">
    <location>
        <begin position="205"/>
        <end position="549"/>
    </location>
</feature>
<sequence length="618" mass="68762">MVSKTEVRGVAEQVGAKGHARDVPLRYECASIVTALWLEITWSVLFLVVAAWRIAVPLDEFGNSTDAARHSAYFNAANFTAIGLLGLGCVFWPVLSSWRESRRTTTTTTTNAEEDPQPRPVCFDEVVVSGRSLRVLPCRSLNNTERSLRKLAAGATLRASMRSVRLQSARDEEAPALKEGGKMRTPMKSLGRAADDDKPLKGGTNYLSNLRSLLIFLVVTFHIVDVLSDNVSAYLGCLSAASGAGAYHTTFWTGARWFVTTLNRFWMSVFFLISALFCPKSLDKKGFRGFVLGKIVRLGGPFLIYSSFLAPLLWMGLKEYAKHRLLPDNMLMALVGMAGANADTITQLLEFRYLYAQGPTWFILWLLNFTVAYAVIAQFTKPARIPFPHPFLLMVLGLGLGGVFYSVRAAVHGTGYDHFGDMNRWEFGLAEYLPAFAAGVVGGRNRWLAGVEKMDAWVVWTLRAIVLGFWVIFFCDLAQYWEVAAGALRLDSELLACLTPPVYTVPVTLVILHAWSRWFNTTSPSKITRAVWETSYAAYANQTLFYMPLFVAYVEILKAAGVNVLGEALNFATTTKRADPLVEGCIWGAFFFVTITTHLLLWPCAYGIRSLPVLRRMY</sequence>
<dbReference type="Proteomes" id="UP000316726">
    <property type="component" value="Chromosome 13"/>
</dbReference>
<feature type="transmembrane region" description="Helical" evidence="1">
    <location>
        <begin position="501"/>
        <end position="519"/>
    </location>
</feature>
<evidence type="ECO:0000313" key="4">
    <source>
        <dbReference type="Proteomes" id="UP000316726"/>
    </source>
</evidence>
<feature type="transmembrane region" description="Helical" evidence="1">
    <location>
        <begin position="586"/>
        <end position="608"/>
    </location>
</feature>
<feature type="transmembrane region" description="Helical" evidence="1">
    <location>
        <begin position="210"/>
        <end position="227"/>
    </location>
</feature>
<keyword evidence="4" id="KW-1185">Reference proteome</keyword>
<dbReference type="GO" id="GO:0016747">
    <property type="term" value="F:acyltransferase activity, transferring groups other than amino-acyl groups"/>
    <property type="evidence" value="ECO:0007669"/>
    <property type="project" value="InterPro"/>
</dbReference>
<protein>
    <recommendedName>
        <fullName evidence="2">Acyltransferase 3 domain-containing protein</fullName>
    </recommendedName>
</protein>
<organism evidence="3 4">
    <name type="scientific">Chloropicon primus</name>
    <dbReference type="NCBI Taxonomy" id="1764295"/>
    <lineage>
        <taxon>Eukaryota</taxon>
        <taxon>Viridiplantae</taxon>
        <taxon>Chlorophyta</taxon>
        <taxon>Chloropicophyceae</taxon>
        <taxon>Chloropicales</taxon>
        <taxon>Chloropicaceae</taxon>
        <taxon>Chloropicon</taxon>
    </lineage>
</organism>
<feature type="transmembrane region" description="Helical" evidence="1">
    <location>
        <begin position="361"/>
        <end position="379"/>
    </location>
</feature>
<feature type="transmembrane region" description="Helical" evidence="1">
    <location>
        <begin position="544"/>
        <end position="566"/>
    </location>
</feature>
<dbReference type="InterPro" id="IPR002656">
    <property type="entry name" value="Acyl_transf_3_dom"/>
</dbReference>
<feature type="transmembrane region" description="Helical" evidence="1">
    <location>
        <begin position="457"/>
        <end position="481"/>
    </location>
</feature>
<evidence type="ECO:0000313" key="3">
    <source>
        <dbReference type="EMBL" id="QDZ24385.1"/>
    </source>
</evidence>